<dbReference type="Gene3D" id="1.10.10.1320">
    <property type="entry name" value="Anti-sigma factor, zinc-finger domain"/>
    <property type="match status" value="1"/>
</dbReference>
<keyword evidence="2" id="KW-0804">Transcription</keyword>
<evidence type="ECO:0000256" key="1">
    <source>
        <dbReference type="ARBA" id="ARBA00023015"/>
    </source>
</evidence>
<dbReference type="OrthoDB" id="5185837at2"/>
<sequence length="258" mass="27401">MGVRPGCGAGRARGHRSFAAALRTARVAPRTAGERGDRAVKSYREWDAAYVLGSLSEDERREYEAHMETCESCKAQVAELSGIPAILSILPQEQAVQLLDPPKQDTMPALLAAARKSRRWTRVKIAAAVVAAAAAAAVLTAVLVPTDAPPPPEAAGLTTQLTQTIPSPVTASVTLVEEPWGTRIDVKCEYGGASGGRALPYTLYIVDANGAATRVGSWNAGPGTSMTPTATTDLPRNQIMRIEIRLATNDRTLLEARF</sequence>
<dbReference type="AlphaFoldDB" id="A0A428Y3P9"/>
<dbReference type="Pfam" id="PF13490">
    <property type="entry name" value="zf-HC2"/>
    <property type="match status" value="1"/>
</dbReference>
<name>A0A428Y3P9_KIBAR</name>
<dbReference type="InterPro" id="IPR041916">
    <property type="entry name" value="Anti_sigma_zinc_sf"/>
</dbReference>
<keyword evidence="3" id="KW-0812">Transmembrane</keyword>
<organism evidence="5 6">
    <name type="scientific">Kibdelosporangium aridum</name>
    <dbReference type="NCBI Taxonomy" id="2030"/>
    <lineage>
        <taxon>Bacteria</taxon>
        <taxon>Bacillati</taxon>
        <taxon>Actinomycetota</taxon>
        <taxon>Actinomycetes</taxon>
        <taxon>Pseudonocardiales</taxon>
        <taxon>Pseudonocardiaceae</taxon>
        <taxon>Kibdelosporangium</taxon>
    </lineage>
</organism>
<feature type="domain" description="Putative zinc-finger" evidence="4">
    <location>
        <begin position="49"/>
        <end position="73"/>
    </location>
</feature>
<keyword evidence="3" id="KW-0472">Membrane</keyword>
<evidence type="ECO:0000313" key="5">
    <source>
        <dbReference type="EMBL" id="RSM62196.1"/>
    </source>
</evidence>
<evidence type="ECO:0000259" key="4">
    <source>
        <dbReference type="Pfam" id="PF13490"/>
    </source>
</evidence>
<dbReference type="EMBL" id="QHKI01000106">
    <property type="protein sequence ID" value="RSM62196.1"/>
    <property type="molecule type" value="Genomic_DNA"/>
</dbReference>
<feature type="transmembrane region" description="Helical" evidence="3">
    <location>
        <begin position="125"/>
        <end position="144"/>
    </location>
</feature>
<keyword evidence="1" id="KW-0805">Transcription regulation</keyword>
<proteinExistence type="predicted"/>
<accession>A0A428Y3P9</accession>
<protein>
    <submittedName>
        <fullName evidence="5">Anti-sigma factor</fullName>
    </submittedName>
</protein>
<evidence type="ECO:0000256" key="2">
    <source>
        <dbReference type="ARBA" id="ARBA00023163"/>
    </source>
</evidence>
<keyword evidence="3" id="KW-1133">Transmembrane helix</keyword>
<evidence type="ECO:0000313" key="6">
    <source>
        <dbReference type="Proteomes" id="UP000287547"/>
    </source>
</evidence>
<gene>
    <name evidence="5" type="ORF">DMH04_52760</name>
</gene>
<reference evidence="5 6" key="1">
    <citation type="submission" date="2018-05" db="EMBL/GenBank/DDBJ databases">
        <title>Evolution of GPA BGCs.</title>
        <authorList>
            <person name="Waglechner N."/>
            <person name="Wright G.D."/>
        </authorList>
    </citation>
    <scope>NUCLEOTIDE SEQUENCE [LARGE SCALE GENOMIC DNA]</scope>
    <source>
        <strain evidence="5 6">A82846</strain>
    </source>
</reference>
<evidence type="ECO:0000256" key="3">
    <source>
        <dbReference type="SAM" id="Phobius"/>
    </source>
</evidence>
<comment type="caution">
    <text evidence="5">The sequence shown here is derived from an EMBL/GenBank/DDBJ whole genome shotgun (WGS) entry which is preliminary data.</text>
</comment>
<dbReference type="InterPro" id="IPR027383">
    <property type="entry name" value="Znf_put"/>
</dbReference>
<dbReference type="Proteomes" id="UP000287547">
    <property type="component" value="Unassembled WGS sequence"/>
</dbReference>